<dbReference type="PANTHER" id="PTHR33741">
    <property type="entry name" value="TRANSMEMBRANE PROTEIN DDB_G0269096-RELATED"/>
    <property type="match status" value="1"/>
</dbReference>
<sequence length="163" mass="17650">MNIKKIICWPPLLAGFGVAVTIGILGYITYESVLSGTNYGLWLVASFGSTVINVFGFPNNENSQPKNVFFGHLLSALVGIIFVTFFETSFITIGLAVGIAAMLMIAFKITHPPAGGTVIVVMIAGVSFQFLIFPIMVGTITIIIGGIIYNRLLLKKKYPTTWK</sequence>
<name>A0A382D8K0_9ZZZZ</name>
<reference evidence="3" key="1">
    <citation type="submission" date="2018-05" db="EMBL/GenBank/DDBJ databases">
        <authorList>
            <person name="Lanie J.A."/>
            <person name="Ng W.-L."/>
            <person name="Kazmierczak K.M."/>
            <person name="Andrzejewski T.M."/>
            <person name="Davidsen T.M."/>
            <person name="Wayne K.J."/>
            <person name="Tettelin H."/>
            <person name="Glass J.I."/>
            <person name="Rusch D."/>
            <person name="Podicherti R."/>
            <person name="Tsui H.-C.T."/>
            <person name="Winkler M.E."/>
        </authorList>
    </citation>
    <scope>NUCLEOTIDE SEQUENCE</scope>
</reference>
<protein>
    <recommendedName>
        <fullName evidence="2">HPP transmembrane region domain-containing protein</fullName>
    </recommendedName>
</protein>
<feature type="transmembrane region" description="Helical" evidence="1">
    <location>
        <begin position="119"/>
        <end position="149"/>
    </location>
</feature>
<feature type="transmembrane region" description="Helical" evidence="1">
    <location>
        <begin position="36"/>
        <end position="56"/>
    </location>
</feature>
<dbReference type="PANTHER" id="PTHR33741:SF5">
    <property type="entry name" value="TRANSMEMBRANE PROTEIN DDB_G0269096-RELATED"/>
    <property type="match status" value="1"/>
</dbReference>
<feature type="transmembrane region" description="Helical" evidence="1">
    <location>
        <begin position="68"/>
        <end position="85"/>
    </location>
</feature>
<feature type="domain" description="HPP transmembrane region" evidence="2">
    <location>
        <begin position="12"/>
        <end position="159"/>
    </location>
</feature>
<organism evidence="3">
    <name type="scientific">marine metagenome</name>
    <dbReference type="NCBI Taxonomy" id="408172"/>
    <lineage>
        <taxon>unclassified sequences</taxon>
        <taxon>metagenomes</taxon>
        <taxon>ecological metagenomes</taxon>
    </lineage>
</organism>
<dbReference type="EMBL" id="UINC01037839">
    <property type="protein sequence ID" value="SVB33933.1"/>
    <property type="molecule type" value="Genomic_DNA"/>
</dbReference>
<dbReference type="InterPro" id="IPR058581">
    <property type="entry name" value="TM_HPP"/>
</dbReference>
<evidence type="ECO:0000313" key="3">
    <source>
        <dbReference type="EMBL" id="SVB33933.1"/>
    </source>
</evidence>
<evidence type="ECO:0000256" key="1">
    <source>
        <dbReference type="SAM" id="Phobius"/>
    </source>
</evidence>
<dbReference type="AlphaFoldDB" id="A0A382D8K0"/>
<accession>A0A382D8K0</accession>
<keyword evidence="1" id="KW-0472">Membrane</keyword>
<keyword evidence="1" id="KW-1133">Transmembrane helix</keyword>
<dbReference type="InterPro" id="IPR007065">
    <property type="entry name" value="HPP"/>
</dbReference>
<proteinExistence type="predicted"/>
<gene>
    <name evidence="3" type="ORF">METZ01_LOCUS186787</name>
</gene>
<feature type="transmembrane region" description="Helical" evidence="1">
    <location>
        <begin position="12"/>
        <end position="30"/>
    </location>
</feature>
<evidence type="ECO:0000259" key="2">
    <source>
        <dbReference type="Pfam" id="PF04982"/>
    </source>
</evidence>
<keyword evidence="1" id="KW-0812">Transmembrane</keyword>
<feature type="transmembrane region" description="Helical" evidence="1">
    <location>
        <begin position="91"/>
        <end position="107"/>
    </location>
</feature>
<dbReference type="Pfam" id="PF04982">
    <property type="entry name" value="TM_HPP"/>
    <property type="match status" value="1"/>
</dbReference>